<dbReference type="OrthoDB" id="10291636at2759"/>
<accession>U1GAR3</accession>
<dbReference type="AlphaFoldDB" id="U1GAR3"/>
<organism evidence="1 2">
    <name type="scientific">Endocarpon pusillum (strain Z07020 / HMAS-L-300199)</name>
    <name type="common">Lichen-forming fungus</name>
    <dbReference type="NCBI Taxonomy" id="1263415"/>
    <lineage>
        <taxon>Eukaryota</taxon>
        <taxon>Fungi</taxon>
        <taxon>Dikarya</taxon>
        <taxon>Ascomycota</taxon>
        <taxon>Pezizomycotina</taxon>
        <taxon>Eurotiomycetes</taxon>
        <taxon>Chaetothyriomycetidae</taxon>
        <taxon>Verrucariales</taxon>
        <taxon>Verrucariaceae</taxon>
        <taxon>Endocarpon</taxon>
    </lineage>
</organism>
<evidence type="ECO:0000313" key="2">
    <source>
        <dbReference type="Proteomes" id="UP000019373"/>
    </source>
</evidence>
<proteinExistence type="predicted"/>
<keyword evidence="2" id="KW-1185">Reference proteome</keyword>
<dbReference type="GeneID" id="19242153"/>
<dbReference type="EMBL" id="KE721494">
    <property type="protein sequence ID" value="ERF68781.1"/>
    <property type="molecule type" value="Genomic_DNA"/>
</dbReference>
<dbReference type="HOGENOM" id="CLU_1049839_0_0_1"/>
<reference evidence="2" key="1">
    <citation type="journal article" date="2014" name="BMC Genomics">
        <title>Genome characteristics reveal the impact of lichenization on lichen-forming fungus Endocarpon pusillum Hedwig (Verrucariales, Ascomycota).</title>
        <authorList>
            <person name="Wang Y.-Y."/>
            <person name="Liu B."/>
            <person name="Zhang X.-Y."/>
            <person name="Zhou Q.-M."/>
            <person name="Zhang T."/>
            <person name="Li H."/>
            <person name="Yu Y.-F."/>
            <person name="Zhang X.-L."/>
            <person name="Hao X.-Y."/>
            <person name="Wang M."/>
            <person name="Wang L."/>
            <person name="Wei J.-C."/>
        </authorList>
    </citation>
    <scope>NUCLEOTIDE SEQUENCE [LARGE SCALE GENOMIC DNA]</scope>
    <source>
        <strain evidence="2">Z07020 / HMAS-L-300199</strain>
    </source>
</reference>
<protein>
    <submittedName>
        <fullName evidence="1">Uncharacterized protein</fullName>
    </submittedName>
</protein>
<gene>
    <name evidence="1" type="ORF">EPUS_07268</name>
</gene>
<evidence type="ECO:0000313" key="1">
    <source>
        <dbReference type="EMBL" id="ERF68781.1"/>
    </source>
</evidence>
<name>U1GAR3_ENDPU</name>
<dbReference type="Proteomes" id="UP000019373">
    <property type="component" value="Unassembled WGS sequence"/>
</dbReference>
<sequence>MLAALDETAVWEILSEEQSALFDMLATRNLKSYQLDDSYTQLLENLEIKSSRHVDFLALVHNFLLRNNLEVKASGTDSGPSTEMLVHRFIHVWGGAVWGDSNFTDGEPPAAWTRQCQQTTERLLGTTMCLLFIRMQLDFPRYEKTIILQQEDEPISTPQKLNSSLESITIPNQTYRTPENLLSISQMASRFASRAAEQAPDKTTTHNAGTSTIFNSNIPLHTPVSTTGLRTMSASTTTANKEVAWWSDTFQRIFRRTGDGKIVMG</sequence>
<dbReference type="RefSeq" id="XP_007805611.1">
    <property type="nucleotide sequence ID" value="XM_007807420.1"/>
</dbReference>